<dbReference type="Pfam" id="PF00108">
    <property type="entry name" value="Thiolase_N"/>
    <property type="match status" value="1"/>
</dbReference>
<dbReference type="Proteomes" id="UP001501237">
    <property type="component" value="Unassembled WGS sequence"/>
</dbReference>
<evidence type="ECO:0000313" key="7">
    <source>
        <dbReference type="EMBL" id="GAA3209819.1"/>
    </source>
</evidence>
<evidence type="ECO:0000259" key="5">
    <source>
        <dbReference type="Pfam" id="PF00108"/>
    </source>
</evidence>
<keyword evidence="8" id="KW-1185">Reference proteome</keyword>
<feature type="domain" description="Thiolase N-terminal" evidence="5">
    <location>
        <begin position="5"/>
        <end position="256"/>
    </location>
</feature>
<dbReference type="InterPro" id="IPR016039">
    <property type="entry name" value="Thiolase-like"/>
</dbReference>
<feature type="domain" description="Thiolase C-terminal" evidence="6">
    <location>
        <begin position="264"/>
        <end position="385"/>
    </location>
</feature>
<keyword evidence="2 4" id="KW-0808">Transferase</keyword>
<name>A0ABP6Q815_9ACTN</name>
<evidence type="ECO:0000256" key="1">
    <source>
        <dbReference type="ARBA" id="ARBA00010982"/>
    </source>
</evidence>
<dbReference type="InterPro" id="IPR002155">
    <property type="entry name" value="Thiolase"/>
</dbReference>
<dbReference type="NCBIfam" id="TIGR01930">
    <property type="entry name" value="AcCoA-C-Actrans"/>
    <property type="match status" value="1"/>
</dbReference>
<protein>
    <submittedName>
        <fullName evidence="7">Thiolase family protein</fullName>
    </submittedName>
</protein>
<organism evidence="7 8">
    <name type="scientific">Actinocorallia longicatena</name>
    <dbReference type="NCBI Taxonomy" id="111803"/>
    <lineage>
        <taxon>Bacteria</taxon>
        <taxon>Bacillati</taxon>
        <taxon>Actinomycetota</taxon>
        <taxon>Actinomycetes</taxon>
        <taxon>Streptosporangiales</taxon>
        <taxon>Thermomonosporaceae</taxon>
        <taxon>Actinocorallia</taxon>
    </lineage>
</organism>
<reference evidence="8" key="1">
    <citation type="journal article" date="2019" name="Int. J. Syst. Evol. Microbiol.">
        <title>The Global Catalogue of Microorganisms (GCM) 10K type strain sequencing project: providing services to taxonomists for standard genome sequencing and annotation.</title>
        <authorList>
            <consortium name="The Broad Institute Genomics Platform"/>
            <consortium name="The Broad Institute Genome Sequencing Center for Infectious Disease"/>
            <person name="Wu L."/>
            <person name="Ma J."/>
        </authorList>
    </citation>
    <scope>NUCLEOTIDE SEQUENCE [LARGE SCALE GENOMIC DNA]</scope>
    <source>
        <strain evidence="8">JCM 9377</strain>
    </source>
</reference>
<dbReference type="InterPro" id="IPR020617">
    <property type="entry name" value="Thiolase_C"/>
</dbReference>
<dbReference type="SUPFAM" id="SSF53901">
    <property type="entry name" value="Thiolase-like"/>
    <property type="match status" value="1"/>
</dbReference>
<dbReference type="PANTHER" id="PTHR18919">
    <property type="entry name" value="ACETYL-COA C-ACYLTRANSFERASE"/>
    <property type="match status" value="1"/>
</dbReference>
<evidence type="ECO:0000259" key="6">
    <source>
        <dbReference type="Pfam" id="PF02803"/>
    </source>
</evidence>
<dbReference type="Gene3D" id="3.40.47.10">
    <property type="match status" value="1"/>
</dbReference>
<evidence type="ECO:0000256" key="2">
    <source>
        <dbReference type="ARBA" id="ARBA00022679"/>
    </source>
</evidence>
<dbReference type="Pfam" id="PF02803">
    <property type="entry name" value="Thiolase_C"/>
    <property type="match status" value="1"/>
</dbReference>
<dbReference type="InterPro" id="IPR020616">
    <property type="entry name" value="Thiolase_N"/>
</dbReference>
<dbReference type="RefSeq" id="WP_344827365.1">
    <property type="nucleotide sequence ID" value="NZ_BAAAUV010000006.1"/>
</dbReference>
<evidence type="ECO:0000313" key="8">
    <source>
        <dbReference type="Proteomes" id="UP001501237"/>
    </source>
</evidence>
<sequence length="387" mass="39548">MPEAVIVAVARTPIGKANKGSLVDVDAFQLARTAVTAVIERAGLPAADIDDLVLAESLQGGGVIARYVAVEAGLPHIPGMADNRHCAAGLSALQIAAGSIRSGMDRVVVAGGTESLSSMPQTLKSTPASARDYRRWMSPSHPETPGAPAFDMSVTVGENTARLAGISRADADHWALHSHLRAARSIADGHFAAEIVPVDLPGGGVFDTDEHPRAGSTAESLAGLRLLHPELDGAVITAGNAAGLNDAAAAVAVVSDDYARAHGLTPLARIVSWASVGVEPERTGLAPALAVPKALDRAGMKVSDIDLFEINEAFTTVAVACGRALGLDHDRVNVNGSGCGLGHPIAATGARMAVTMIGELRRRGRNLGCVSMCAGGGMGSAMVLEII</sequence>
<evidence type="ECO:0000256" key="3">
    <source>
        <dbReference type="ARBA" id="ARBA00023315"/>
    </source>
</evidence>
<dbReference type="EMBL" id="BAAAUV010000006">
    <property type="protein sequence ID" value="GAA3209819.1"/>
    <property type="molecule type" value="Genomic_DNA"/>
</dbReference>
<dbReference type="CDD" id="cd00751">
    <property type="entry name" value="thiolase"/>
    <property type="match status" value="1"/>
</dbReference>
<proteinExistence type="inferred from homology"/>
<keyword evidence="3 4" id="KW-0012">Acyltransferase</keyword>
<dbReference type="PIRSF" id="PIRSF000429">
    <property type="entry name" value="Ac-CoA_Ac_transf"/>
    <property type="match status" value="1"/>
</dbReference>
<comment type="caution">
    <text evidence="7">The sequence shown here is derived from an EMBL/GenBank/DDBJ whole genome shotgun (WGS) entry which is preliminary data.</text>
</comment>
<accession>A0ABP6Q815</accession>
<evidence type="ECO:0000256" key="4">
    <source>
        <dbReference type="RuleBase" id="RU003557"/>
    </source>
</evidence>
<dbReference type="PANTHER" id="PTHR18919:SF134">
    <property type="entry name" value="BETA-KETOACYL COA THIOLASE FADA3-RELATED"/>
    <property type="match status" value="1"/>
</dbReference>
<comment type="similarity">
    <text evidence="1 4">Belongs to the thiolase-like superfamily. Thiolase family.</text>
</comment>
<gene>
    <name evidence="7" type="ORF">GCM10010468_27420</name>
</gene>